<gene>
    <name evidence="2" type="ORF">Fcan01_00202</name>
</gene>
<keyword evidence="1" id="KW-0812">Transmembrane</keyword>
<dbReference type="Proteomes" id="UP000198287">
    <property type="component" value="Unassembled WGS sequence"/>
</dbReference>
<feature type="transmembrane region" description="Helical" evidence="1">
    <location>
        <begin position="196"/>
        <end position="218"/>
    </location>
</feature>
<keyword evidence="1" id="KW-0472">Membrane</keyword>
<protein>
    <submittedName>
        <fullName evidence="2">Uncharacterized protein</fullName>
    </submittedName>
</protein>
<dbReference type="EMBL" id="LNIX01000001">
    <property type="protein sequence ID" value="OXA64256.1"/>
    <property type="molecule type" value="Genomic_DNA"/>
</dbReference>
<accession>A0A226F5U3</accession>
<evidence type="ECO:0000313" key="2">
    <source>
        <dbReference type="EMBL" id="OXA64256.1"/>
    </source>
</evidence>
<evidence type="ECO:0000256" key="1">
    <source>
        <dbReference type="SAM" id="Phobius"/>
    </source>
</evidence>
<name>A0A226F5U3_FOLCA</name>
<keyword evidence="1" id="KW-1133">Transmembrane helix</keyword>
<dbReference type="OrthoDB" id="8297494at2759"/>
<evidence type="ECO:0000313" key="3">
    <source>
        <dbReference type="Proteomes" id="UP000198287"/>
    </source>
</evidence>
<dbReference type="AlphaFoldDB" id="A0A226F5U3"/>
<feature type="transmembrane region" description="Helical" evidence="1">
    <location>
        <begin position="45"/>
        <end position="66"/>
    </location>
</feature>
<proteinExistence type="predicted"/>
<sequence length="252" mass="28426">MFCTEILPILKYHLRACSIHMCLPFDLEKRSNRLVKVGSVLKVRMSQFLCVLPTFYCFAMFLLLGFGGLSMTEKFQGSVFFMPNLLACIVRWSNVTGNDAIQIINSFLAFEHSTVKSASENSGTTPLAKAMKYFIELIEISIPIVSVLQMALFLFAPCTPPFIVSMSGKCRGARTVLDSCRWFGHILDTWILSHGVYSAAIPILFVLCVGTVCFLTYLDILKRYVEIFFYVNILLKKSTCSIHPGNFLCIEF</sequence>
<comment type="caution">
    <text evidence="2">The sequence shown here is derived from an EMBL/GenBank/DDBJ whole genome shotgun (WGS) entry which is preliminary data.</text>
</comment>
<feature type="transmembrane region" description="Helical" evidence="1">
    <location>
        <begin position="137"/>
        <end position="156"/>
    </location>
</feature>
<reference evidence="2 3" key="1">
    <citation type="submission" date="2015-12" db="EMBL/GenBank/DDBJ databases">
        <title>The genome of Folsomia candida.</title>
        <authorList>
            <person name="Faddeeva A."/>
            <person name="Derks M.F."/>
            <person name="Anvar Y."/>
            <person name="Smit S."/>
            <person name="Van Straalen N."/>
            <person name="Roelofs D."/>
        </authorList>
    </citation>
    <scope>NUCLEOTIDE SEQUENCE [LARGE SCALE GENOMIC DNA]</scope>
    <source>
        <strain evidence="2 3">VU population</strain>
        <tissue evidence="2">Whole body</tissue>
    </source>
</reference>
<keyword evidence="3" id="KW-1185">Reference proteome</keyword>
<organism evidence="2 3">
    <name type="scientific">Folsomia candida</name>
    <name type="common">Springtail</name>
    <dbReference type="NCBI Taxonomy" id="158441"/>
    <lineage>
        <taxon>Eukaryota</taxon>
        <taxon>Metazoa</taxon>
        <taxon>Ecdysozoa</taxon>
        <taxon>Arthropoda</taxon>
        <taxon>Hexapoda</taxon>
        <taxon>Collembola</taxon>
        <taxon>Entomobryomorpha</taxon>
        <taxon>Isotomoidea</taxon>
        <taxon>Isotomidae</taxon>
        <taxon>Proisotominae</taxon>
        <taxon>Folsomia</taxon>
    </lineage>
</organism>